<evidence type="ECO:0000256" key="2">
    <source>
        <dbReference type="ARBA" id="ARBA00022448"/>
    </source>
</evidence>
<gene>
    <name evidence="9" type="ORF">CDG81_18910</name>
    <name evidence="10" type="ORF">IL38_06005</name>
</gene>
<keyword evidence="6 7" id="KW-0472">Membrane</keyword>
<evidence type="ECO:0000256" key="3">
    <source>
        <dbReference type="ARBA" id="ARBA00022475"/>
    </source>
</evidence>
<evidence type="ECO:0000256" key="5">
    <source>
        <dbReference type="ARBA" id="ARBA00022989"/>
    </source>
</evidence>
<dbReference type="GO" id="GO:0005886">
    <property type="term" value="C:plasma membrane"/>
    <property type="evidence" value="ECO:0007669"/>
    <property type="project" value="UniProtKB-SubCell"/>
</dbReference>
<dbReference type="CDD" id="cd06261">
    <property type="entry name" value="TM_PBP2"/>
    <property type="match status" value="1"/>
</dbReference>
<dbReference type="Pfam" id="PF00528">
    <property type="entry name" value="BPD_transp_1"/>
    <property type="match status" value="1"/>
</dbReference>
<feature type="transmembrane region" description="Helical" evidence="7">
    <location>
        <begin position="193"/>
        <end position="212"/>
    </location>
</feature>
<evidence type="ECO:0000259" key="8">
    <source>
        <dbReference type="PROSITE" id="PS50928"/>
    </source>
</evidence>
<dbReference type="eggNOG" id="COG2011">
    <property type="taxonomic scope" value="Bacteria"/>
</dbReference>
<dbReference type="PANTHER" id="PTHR30450">
    <property type="entry name" value="ABC TRANSPORTER PERMEASE"/>
    <property type="match status" value="1"/>
</dbReference>
<feature type="transmembrane region" description="Helical" evidence="7">
    <location>
        <begin position="149"/>
        <end position="173"/>
    </location>
</feature>
<dbReference type="PANTHER" id="PTHR30450:SF1">
    <property type="entry name" value="D-METHIONINE TRANSPORT SYSTEM PERMEASE PROTEIN METI-RELATED"/>
    <property type="match status" value="1"/>
</dbReference>
<keyword evidence="5 7" id="KW-1133">Transmembrane helix</keyword>
<dbReference type="EMBL" id="CP022752">
    <property type="protein sequence ID" value="ASU79989.1"/>
    <property type="molecule type" value="Genomic_DNA"/>
</dbReference>
<feature type="transmembrane region" description="Helical" evidence="7">
    <location>
        <begin position="91"/>
        <end position="110"/>
    </location>
</feature>
<reference evidence="9 12" key="2">
    <citation type="submission" date="2017-08" db="EMBL/GenBank/DDBJ databases">
        <title>The complete genome sequence of moderately halophilic actinomycete Actinopolyspora erythraea YIM 90600, the producer of novel erythromycin, novel actinopolysporins A-C and tubercidin.</title>
        <authorList>
            <person name="Yin M."/>
            <person name="Tang S."/>
        </authorList>
    </citation>
    <scope>NUCLEOTIDE SEQUENCE [LARGE SCALE GENOMIC DNA]</scope>
    <source>
        <strain evidence="9 12">YIM 90600</strain>
    </source>
</reference>
<name>A0A099D8N3_9ACTN</name>
<feature type="domain" description="ABC transmembrane type-1" evidence="8">
    <location>
        <begin position="18"/>
        <end position="212"/>
    </location>
</feature>
<reference evidence="10 11" key="1">
    <citation type="journal article" date="2014" name="PLoS ONE">
        <title>Identification and Characterization of a New Erythromycin Biosynthetic Gene Cluster in Actinopolyspora erythraea YIM90600, a Novel Erythronolide-Producing Halophilic Actinomycete Isolated from Salt Field.</title>
        <authorList>
            <person name="Chen D."/>
            <person name="Feng J."/>
            <person name="Huang L."/>
            <person name="Zhang Q."/>
            <person name="Wu J."/>
            <person name="Zhu X."/>
            <person name="Duan Y."/>
            <person name="Xu Z."/>
        </authorList>
    </citation>
    <scope>NUCLEOTIDE SEQUENCE [LARGE SCALE GENOMIC DNA]</scope>
    <source>
        <strain evidence="10 11">YIM90600</strain>
    </source>
</reference>
<evidence type="ECO:0000313" key="11">
    <source>
        <dbReference type="Proteomes" id="UP000029737"/>
    </source>
</evidence>
<evidence type="ECO:0000256" key="1">
    <source>
        <dbReference type="ARBA" id="ARBA00004651"/>
    </source>
</evidence>
<feature type="transmembrane region" description="Helical" evidence="7">
    <location>
        <begin position="22"/>
        <end position="44"/>
    </location>
</feature>
<comment type="subcellular location">
    <subcellularLocation>
        <location evidence="1 7">Cell membrane</location>
        <topology evidence="1 7">Multi-pass membrane protein</topology>
    </subcellularLocation>
</comment>
<evidence type="ECO:0000256" key="7">
    <source>
        <dbReference type="RuleBase" id="RU363032"/>
    </source>
</evidence>
<dbReference type="SUPFAM" id="SSF161098">
    <property type="entry name" value="MetI-like"/>
    <property type="match status" value="1"/>
</dbReference>
<keyword evidence="11" id="KW-1185">Reference proteome</keyword>
<dbReference type="GO" id="GO:0048473">
    <property type="term" value="P:D-methionine transmembrane transport"/>
    <property type="evidence" value="ECO:0007669"/>
    <property type="project" value="TreeGrafter"/>
</dbReference>
<evidence type="ECO:0000313" key="9">
    <source>
        <dbReference type="EMBL" id="ASU79989.1"/>
    </source>
</evidence>
<organism evidence="9 12">
    <name type="scientific">Actinopolyspora erythraea</name>
    <dbReference type="NCBI Taxonomy" id="414996"/>
    <lineage>
        <taxon>Bacteria</taxon>
        <taxon>Bacillati</taxon>
        <taxon>Actinomycetota</taxon>
        <taxon>Actinomycetes</taxon>
        <taxon>Actinopolysporales</taxon>
        <taxon>Actinopolysporaceae</taxon>
        <taxon>Actinopolyspora</taxon>
    </lineage>
</organism>
<comment type="similarity">
    <text evidence="7">Belongs to the binding-protein-dependent transport system permease family.</text>
</comment>
<dbReference type="AlphaFoldDB" id="A0A099D8N3"/>
<evidence type="ECO:0000256" key="6">
    <source>
        <dbReference type="ARBA" id="ARBA00023136"/>
    </source>
</evidence>
<keyword evidence="4 7" id="KW-0812">Transmembrane</keyword>
<dbReference type="EMBL" id="JPMV01000012">
    <property type="protein sequence ID" value="KGI82286.1"/>
    <property type="molecule type" value="Genomic_DNA"/>
</dbReference>
<dbReference type="InterPro" id="IPR035906">
    <property type="entry name" value="MetI-like_sf"/>
</dbReference>
<protein>
    <submittedName>
        <fullName evidence="9 10">ABC transporter permease</fullName>
    </submittedName>
</protein>
<dbReference type="Proteomes" id="UP000215043">
    <property type="component" value="Chromosome"/>
</dbReference>
<dbReference type="InterPro" id="IPR000515">
    <property type="entry name" value="MetI-like"/>
</dbReference>
<dbReference type="OrthoDB" id="9793490at2"/>
<proteinExistence type="inferred from homology"/>
<dbReference type="KEGG" id="aey:CDG81_18910"/>
<evidence type="ECO:0000313" key="10">
    <source>
        <dbReference type="EMBL" id="KGI82286.1"/>
    </source>
</evidence>
<dbReference type="Gene3D" id="1.10.3720.10">
    <property type="entry name" value="MetI-like"/>
    <property type="match status" value="1"/>
</dbReference>
<sequence>MSDVTPWSEVVELVRPATVETIYMVLMSTLVGVVGGLPLGVWLHMTSPVGLTPKPLLHRVLGAIVDVTRSIPFVVLLVVVGSLTRLLMGQAFGSSAAIVPLAIAAVPFFARLTSNALREVDSAIVEAAVTTGASKFRIVWTVLLSEARAALVGAVGVTMLALIGYAAMAGAIAGGGLGATAILDGYNAYDDRVLYVSVVLLGVLAWGMQLLTDWVTKLVDRRRAVTNV</sequence>
<dbReference type="Proteomes" id="UP000029737">
    <property type="component" value="Unassembled WGS sequence"/>
</dbReference>
<dbReference type="RefSeq" id="WP_043570745.1">
    <property type="nucleotide sequence ID" value="NZ_CP022752.1"/>
</dbReference>
<dbReference type="PROSITE" id="PS50928">
    <property type="entry name" value="ABC_TM1"/>
    <property type="match status" value="1"/>
</dbReference>
<keyword evidence="2 7" id="KW-0813">Transport</keyword>
<accession>A0A099D8N3</accession>
<dbReference type="HOGENOM" id="CLU_077375_0_1_11"/>
<keyword evidence="3" id="KW-1003">Cell membrane</keyword>
<evidence type="ECO:0000313" key="12">
    <source>
        <dbReference type="Proteomes" id="UP000215043"/>
    </source>
</evidence>
<dbReference type="InterPro" id="IPR051322">
    <property type="entry name" value="AA_ABC_Transporter_Permease"/>
</dbReference>
<feature type="transmembrane region" description="Helical" evidence="7">
    <location>
        <begin position="56"/>
        <end position="79"/>
    </location>
</feature>
<evidence type="ECO:0000256" key="4">
    <source>
        <dbReference type="ARBA" id="ARBA00022692"/>
    </source>
</evidence>